<keyword evidence="2" id="KW-1185">Reference proteome</keyword>
<organism evidence="1 2">
    <name type="scientific">Streptomyces sindenensis</name>
    <dbReference type="NCBI Taxonomy" id="67363"/>
    <lineage>
        <taxon>Bacteria</taxon>
        <taxon>Bacillati</taxon>
        <taxon>Actinomycetota</taxon>
        <taxon>Actinomycetes</taxon>
        <taxon>Kitasatosporales</taxon>
        <taxon>Streptomycetaceae</taxon>
        <taxon>Streptomyces</taxon>
    </lineage>
</organism>
<evidence type="ECO:0000313" key="1">
    <source>
        <dbReference type="EMBL" id="MFD4215823.1"/>
    </source>
</evidence>
<dbReference type="EMBL" id="JBHXOF010000016">
    <property type="protein sequence ID" value="MFD4215823.1"/>
    <property type="molecule type" value="Genomic_DNA"/>
</dbReference>
<name>A0ABW6ELG6_9ACTN</name>
<reference evidence="1 2" key="1">
    <citation type="submission" date="2024-09" db="EMBL/GenBank/DDBJ databases">
        <title>The Natural Products Discovery Center: Release of the First 8490 Sequenced Strains for Exploring Actinobacteria Biosynthetic Diversity.</title>
        <authorList>
            <person name="Kalkreuter E."/>
            <person name="Kautsar S.A."/>
            <person name="Yang D."/>
            <person name="Bader C.D."/>
            <person name="Teijaro C.N."/>
            <person name="Fluegel L."/>
            <person name="Davis C.M."/>
            <person name="Simpson J.R."/>
            <person name="Lauterbach L."/>
            <person name="Steele A.D."/>
            <person name="Gui C."/>
            <person name="Meng S."/>
            <person name="Li G."/>
            <person name="Viehrig K."/>
            <person name="Ye F."/>
            <person name="Su P."/>
            <person name="Kiefer A.F."/>
            <person name="Nichols A."/>
            <person name="Cepeda A.J."/>
            <person name="Yan W."/>
            <person name="Fan B."/>
            <person name="Jiang Y."/>
            <person name="Adhikari A."/>
            <person name="Zheng C.-J."/>
            <person name="Schuster L."/>
            <person name="Cowan T.M."/>
            <person name="Smanski M.J."/>
            <person name="Chevrette M.G."/>
            <person name="De Carvalho L.P.S."/>
            <person name="Shen B."/>
        </authorList>
    </citation>
    <scope>NUCLEOTIDE SEQUENCE [LARGE SCALE GENOMIC DNA]</scope>
    <source>
        <strain evidence="1 2">NPDC058546</strain>
    </source>
</reference>
<dbReference type="Proteomes" id="UP001598251">
    <property type="component" value="Unassembled WGS sequence"/>
</dbReference>
<accession>A0ABW6ELG6</accession>
<protein>
    <submittedName>
        <fullName evidence="1">Acyl-CoA carboxylase subunit epsilon</fullName>
    </submittedName>
</protein>
<dbReference type="Pfam" id="PF13822">
    <property type="entry name" value="ACC_epsilon"/>
    <property type="match status" value="1"/>
</dbReference>
<evidence type="ECO:0000313" key="2">
    <source>
        <dbReference type="Proteomes" id="UP001598251"/>
    </source>
</evidence>
<sequence length="71" mass="7628">MTTTMPEAGSTDLVRVLRGNPTPEELAAVTVMLVTLASRRGEAPPERPPVGAAWRPGMPAGCSFRSWKAHR</sequence>
<gene>
    <name evidence="1" type="ORF">ACFWSS_23420</name>
</gene>
<dbReference type="RefSeq" id="WP_229825931.1">
    <property type="nucleotide sequence ID" value="NZ_BMSG01000038.1"/>
</dbReference>
<proteinExistence type="predicted"/>
<comment type="caution">
    <text evidence="1">The sequence shown here is derived from an EMBL/GenBank/DDBJ whole genome shotgun (WGS) entry which is preliminary data.</text>
</comment>
<dbReference type="InterPro" id="IPR032716">
    <property type="entry name" value="ACC_epsilon"/>
</dbReference>